<dbReference type="GO" id="GO:0016740">
    <property type="term" value="F:transferase activity"/>
    <property type="evidence" value="ECO:0007669"/>
    <property type="project" value="UniProtKB-KW"/>
</dbReference>
<dbReference type="SUPFAM" id="SSF53448">
    <property type="entry name" value="Nucleotide-diphospho-sugar transferases"/>
    <property type="match status" value="1"/>
</dbReference>
<dbReference type="InterPro" id="IPR029044">
    <property type="entry name" value="Nucleotide-diphossugar_trans"/>
</dbReference>
<dbReference type="Gene3D" id="3.90.550.10">
    <property type="entry name" value="Spore Coat Polysaccharide Biosynthesis Protein SpsA, Chain A"/>
    <property type="match status" value="1"/>
</dbReference>
<dbReference type="Pfam" id="PF00535">
    <property type="entry name" value="Glycos_transf_2"/>
    <property type="match status" value="1"/>
</dbReference>
<dbReference type="RefSeq" id="WP_146353204.1">
    <property type="nucleotide sequence ID" value="NZ_VOBR01000010.1"/>
</dbReference>
<dbReference type="InterPro" id="IPR001173">
    <property type="entry name" value="Glyco_trans_2-like"/>
</dbReference>
<dbReference type="EMBL" id="VOBR01000010">
    <property type="protein sequence ID" value="TWP50955.1"/>
    <property type="molecule type" value="Genomic_DNA"/>
</dbReference>
<protein>
    <submittedName>
        <fullName evidence="2">Glycosyltransferase</fullName>
    </submittedName>
</protein>
<dbReference type="Gene3D" id="3.40.50.11010">
    <property type="match status" value="1"/>
</dbReference>
<dbReference type="CDD" id="cd04186">
    <property type="entry name" value="GT_2_like_c"/>
    <property type="match status" value="1"/>
</dbReference>
<proteinExistence type="predicted"/>
<comment type="caution">
    <text evidence="2">The sequence shown here is derived from an EMBL/GenBank/DDBJ whole genome shotgun (WGS) entry which is preliminary data.</text>
</comment>
<dbReference type="PANTHER" id="PTHR43179">
    <property type="entry name" value="RHAMNOSYLTRANSFERASE WBBL"/>
    <property type="match status" value="1"/>
</dbReference>
<keyword evidence="2" id="KW-0808">Transferase</keyword>
<sequence length="668" mass="74859">MERSPVAVVIVSYQSEQVIAECLCSLPDDVRVIVVDNASTDSTVAVAQRALPRAEIIRNPVNSGFAGGVNLGIEAAAGHDVLVLNADIRLHPGAVEALRANEKDIVAPRLVSPEGELHHSLRRTPTILRSLGEAVLGGGRAGRIGLGETVVDPKSYEHAHQAEWATGAAWLISRACIERLGLLDDRYFLYSEETEFMLRAGGVWYEPRAVATHIGGEVSTSPRLWSLLTTNRVRLHRERHGRFAAFFMWLAVVLNEALRARDPKHRKALRELFGMAKWPAETSGEGPSYLCFSAQDWWYHNRAHSDFQLLRRVAKHRKVLLVNSIGLRMPTPGKSTQFLRRILRKLRSVAMLVRRPLPDTPGFHVMTPLPLPFYGKPWLRKLNSVLVRAQVRAVCFFLRMGTPVVVATIPTAWDVVEPMKRKGLLFNRSDRHSAFPEADQSAIRALEDSLLSNSDHVLYVSRALQEEEQRLTGERACFIDHGVDLEHFTMRTALPADLASIPGPRIGFFGSLDDYLVDFDLLERVAAEFPDASLVLIGDATCSMERYDKFSNVHWLDFKSYEEIPGYGSGFDVALMPWLDNDWIKHANPIKMKEYLALGLAVVSTDFPEVERYSDVIRVAGDHTAFVDQIRRTLADGGLKTPEERRTAVLAASWDSRARELMKLAEEN</sequence>
<name>A0A563ETA1_9PSEU</name>
<evidence type="ECO:0000313" key="3">
    <source>
        <dbReference type="Proteomes" id="UP000316639"/>
    </source>
</evidence>
<evidence type="ECO:0000313" key="2">
    <source>
        <dbReference type="EMBL" id="TWP50955.1"/>
    </source>
</evidence>
<organism evidence="2 3">
    <name type="scientific">Lentzea tibetensis</name>
    <dbReference type="NCBI Taxonomy" id="2591470"/>
    <lineage>
        <taxon>Bacteria</taxon>
        <taxon>Bacillati</taxon>
        <taxon>Actinomycetota</taxon>
        <taxon>Actinomycetes</taxon>
        <taxon>Pseudonocardiales</taxon>
        <taxon>Pseudonocardiaceae</taxon>
        <taxon>Lentzea</taxon>
    </lineage>
</organism>
<dbReference type="AlphaFoldDB" id="A0A563ETA1"/>
<keyword evidence="3" id="KW-1185">Reference proteome</keyword>
<dbReference type="Proteomes" id="UP000316639">
    <property type="component" value="Unassembled WGS sequence"/>
</dbReference>
<dbReference type="Pfam" id="PF13692">
    <property type="entry name" value="Glyco_trans_1_4"/>
    <property type="match status" value="1"/>
</dbReference>
<reference evidence="2 3" key="1">
    <citation type="submission" date="2019-07" db="EMBL/GenBank/DDBJ databases">
        <title>Lentzea xizangensis sp. nov., isolated from Qinghai-Tibetan Plateau Soils.</title>
        <authorList>
            <person name="Huang J."/>
        </authorList>
    </citation>
    <scope>NUCLEOTIDE SEQUENCE [LARGE SCALE GENOMIC DNA]</scope>
    <source>
        <strain evidence="2 3">FXJ1.1311</strain>
    </source>
</reference>
<dbReference type="PANTHER" id="PTHR43179:SF7">
    <property type="entry name" value="RHAMNOSYLTRANSFERASE WBBL"/>
    <property type="match status" value="1"/>
</dbReference>
<dbReference type="SUPFAM" id="SSF53756">
    <property type="entry name" value="UDP-Glycosyltransferase/glycogen phosphorylase"/>
    <property type="match status" value="1"/>
</dbReference>
<evidence type="ECO:0000259" key="1">
    <source>
        <dbReference type="Pfam" id="PF00535"/>
    </source>
</evidence>
<gene>
    <name evidence="2" type="ORF">FKR81_17935</name>
</gene>
<dbReference type="Gene3D" id="3.40.50.2000">
    <property type="entry name" value="Glycogen Phosphorylase B"/>
    <property type="match status" value="1"/>
</dbReference>
<feature type="domain" description="Glycosyltransferase 2-like" evidence="1">
    <location>
        <begin position="8"/>
        <end position="124"/>
    </location>
</feature>
<dbReference type="OrthoDB" id="9771846at2"/>
<accession>A0A563ETA1</accession>